<protein>
    <submittedName>
        <fullName evidence="2">Uncharacterized protein</fullName>
    </submittedName>
</protein>
<keyword evidence="3" id="KW-1185">Reference proteome</keyword>
<evidence type="ECO:0000256" key="1">
    <source>
        <dbReference type="SAM" id="MobiDB-lite"/>
    </source>
</evidence>
<evidence type="ECO:0000313" key="2">
    <source>
        <dbReference type="EMBL" id="TJZ99405.1"/>
    </source>
</evidence>
<dbReference type="Proteomes" id="UP000305778">
    <property type="component" value="Unassembled WGS sequence"/>
</dbReference>
<evidence type="ECO:0000313" key="3">
    <source>
        <dbReference type="Proteomes" id="UP000305778"/>
    </source>
</evidence>
<accession>A0A4U0RTG6</accession>
<feature type="compositionally biased region" description="Polar residues" evidence="1">
    <location>
        <begin position="65"/>
        <end position="80"/>
    </location>
</feature>
<name>A0A4U0RTG6_9ACTN</name>
<reference evidence="2 3" key="1">
    <citation type="submission" date="2019-04" db="EMBL/GenBank/DDBJ databases">
        <title>Streptomyces oryziradicis sp. nov., a novel actinomycete isolated from rhizosphere soil of rice (Oryza sativa L.).</title>
        <authorList>
            <person name="Li C."/>
        </authorList>
    </citation>
    <scope>NUCLEOTIDE SEQUENCE [LARGE SCALE GENOMIC DNA]</scope>
    <source>
        <strain evidence="2 3">NEAU-C40</strain>
    </source>
</reference>
<sequence>MGRWLSERVNMPLFAAAFDGAHHNAADVIASGCATPVRTSVARYKGGLTDLATGPEVQHLCTHPPSRSSACRTAPRSNSRIRCGRPVSGRSNTSSPRTRRGNEA</sequence>
<dbReference type="AlphaFoldDB" id="A0A4U0RTG6"/>
<gene>
    <name evidence="2" type="ORF">FCI23_45965</name>
</gene>
<feature type="region of interest" description="Disordered" evidence="1">
    <location>
        <begin position="60"/>
        <end position="104"/>
    </location>
</feature>
<comment type="caution">
    <text evidence="2">The sequence shown here is derived from an EMBL/GenBank/DDBJ whole genome shotgun (WGS) entry which is preliminary data.</text>
</comment>
<organism evidence="2 3">
    <name type="scientific">Actinacidiphila oryziradicis</name>
    <dbReference type="NCBI Taxonomy" id="2571141"/>
    <lineage>
        <taxon>Bacteria</taxon>
        <taxon>Bacillati</taxon>
        <taxon>Actinomycetota</taxon>
        <taxon>Actinomycetes</taxon>
        <taxon>Kitasatosporales</taxon>
        <taxon>Streptomycetaceae</taxon>
        <taxon>Actinacidiphila</taxon>
    </lineage>
</organism>
<dbReference type="EMBL" id="SUMC01000108">
    <property type="protein sequence ID" value="TJZ99405.1"/>
    <property type="molecule type" value="Genomic_DNA"/>
</dbReference>
<proteinExistence type="predicted"/>